<accession>A0AA35SGC3</accession>
<feature type="compositionally biased region" description="Basic and acidic residues" evidence="1">
    <location>
        <begin position="40"/>
        <end position="57"/>
    </location>
</feature>
<proteinExistence type="predicted"/>
<keyword evidence="3" id="KW-1185">Reference proteome</keyword>
<evidence type="ECO:0000313" key="3">
    <source>
        <dbReference type="Proteomes" id="UP001174909"/>
    </source>
</evidence>
<name>A0AA35SGC3_GEOBA</name>
<organism evidence="2 3">
    <name type="scientific">Geodia barretti</name>
    <name type="common">Barrett's horny sponge</name>
    <dbReference type="NCBI Taxonomy" id="519541"/>
    <lineage>
        <taxon>Eukaryota</taxon>
        <taxon>Metazoa</taxon>
        <taxon>Porifera</taxon>
        <taxon>Demospongiae</taxon>
        <taxon>Heteroscleromorpha</taxon>
        <taxon>Tetractinellida</taxon>
        <taxon>Astrophorina</taxon>
        <taxon>Geodiidae</taxon>
        <taxon>Geodia</taxon>
    </lineage>
</organism>
<evidence type="ECO:0000313" key="2">
    <source>
        <dbReference type="EMBL" id="CAI8029473.1"/>
    </source>
</evidence>
<dbReference type="Proteomes" id="UP001174909">
    <property type="component" value="Unassembled WGS sequence"/>
</dbReference>
<comment type="caution">
    <text evidence="2">The sequence shown here is derived from an EMBL/GenBank/DDBJ whole genome shotgun (WGS) entry which is preliminary data.</text>
</comment>
<protein>
    <submittedName>
        <fullName evidence="2">Uncharacterized protein</fullName>
    </submittedName>
</protein>
<sequence>MCVEVFFLSCFPEWQVTTFCCGLHKSKSSASRAEMASSGRPERDGKGEDGQEARSDQQVRGQDGAVEPSPCEQTAACVCQPAEAGALECGCREEHTSSQFQGPLQTRKRCWLVIHRPQPPCLLCNGLFHQCVGHKRD</sequence>
<dbReference type="EMBL" id="CASHTH010002410">
    <property type="protein sequence ID" value="CAI8029473.1"/>
    <property type="molecule type" value="Genomic_DNA"/>
</dbReference>
<dbReference type="AlphaFoldDB" id="A0AA35SGC3"/>
<feature type="region of interest" description="Disordered" evidence="1">
    <location>
        <begin position="30"/>
        <end position="69"/>
    </location>
</feature>
<gene>
    <name evidence="2" type="ORF">GBAR_LOCUS16749</name>
</gene>
<reference evidence="2" key="1">
    <citation type="submission" date="2023-03" db="EMBL/GenBank/DDBJ databases">
        <authorList>
            <person name="Steffen K."/>
            <person name="Cardenas P."/>
        </authorList>
    </citation>
    <scope>NUCLEOTIDE SEQUENCE</scope>
</reference>
<evidence type="ECO:0000256" key="1">
    <source>
        <dbReference type="SAM" id="MobiDB-lite"/>
    </source>
</evidence>